<evidence type="ECO:0000256" key="6">
    <source>
        <dbReference type="ARBA" id="ARBA00023002"/>
    </source>
</evidence>
<dbReference type="Gene3D" id="1.10.420.10">
    <property type="entry name" value="Peroxidase, domain 2"/>
    <property type="match status" value="1"/>
</dbReference>
<comment type="cofactor">
    <cofactor evidence="11 14">
        <name>Ca(2+)</name>
        <dbReference type="ChEBI" id="CHEBI:29108"/>
    </cofactor>
    <text evidence="11 14">Binds 2 calcium ions per subunit.</text>
</comment>
<feature type="binding site" evidence="11">
    <location>
        <position position="74"/>
    </location>
    <ligand>
        <name>Ca(2+)</name>
        <dbReference type="ChEBI" id="CHEBI:29108"/>
        <label>1</label>
    </ligand>
</feature>
<feature type="binding site" description="axial binding residue" evidence="11">
    <location>
        <position position="187"/>
    </location>
    <ligand>
        <name>heme b</name>
        <dbReference type="ChEBI" id="CHEBI:60344"/>
    </ligand>
    <ligandPart>
        <name>Fe</name>
        <dbReference type="ChEBI" id="CHEBI:18248"/>
    </ligandPart>
</feature>
<evidence type="ECO:0000256" key="14">
    <source>
        <dbReference type="RuleBase" id="RU362060"/>
    </source>
</evidence>
<feature type="region of interest" description="Disordered" evidence="15">
    <location>
        <begin position="224"/>
        <end position="246"/>
    </location>
</feature>
<evidence type="ECO:0000256" key="7">
    <source>
        <dbReference type="ARBA" id="ARBA00023004"/>
    </source>
</evidence>
<dbReference type="CDD" id="cd00693">
    <property type="entry name" value="secretory_peroxidase"/>
    <property type="match status" value="1"/>
</dbReference>
<protein>
    <recommendedName>
        <fullName evidence="2 14">Peroxidase</fullName>
        <ecNumber evidence="2 14">1.11.1.7</ecNumber>
    </recommendedName>
</protein>
<evidence type="ECO:0000256" key="2">
    <source>
        <dbReference type="ARBA" id="ARBA00012313"/>
    </source>
</evidence>
<dbReference type="PRINTS" id="PR00458">
    <property type="entry name" value="PEROXIDASE"/>
</dbReference>
<keyword evidence="11 14" id="KW-0106">Calcium</keyword>
<keyword evidence="14" id="KW-0376">Hydrogen peroxide</keyword>
<dbReference type="InterPro" id="IPR000823">
    <property type="entry name" value="Peroxidase_pln"/>
</dbReference>
<reference evidence="17 18" key="1">
    <citation type="submission" date="2023-12" db="EMBL/GenBank/DDBJ databases">
        <title>A high-quality genome assembly for Dillenia turbinata (Dilleniales).</title>
        <authorList>
            <person name="Chanderbali A."/>
        </authorList>
    </citation>
    <scope>NUCLEOTIDE SEQUENCE [LARGE SCALE GENOMIC DNA]</scope>
    <source>
        <strain evidence="17">LSX21</strain>
        <tissue evidence="17">Leaf</tissue>
    </source>
</reference>
<feature type="disulfide bond" evidence="13">
    <location>
        <begin position="108"/>
        <end position="338"/>
    </location>
</feature>
<dbReference type="GO" id="GO:0042744">
    <property type="term" value="P:hydrogen peroxide catabolic process"/>
    <property type="evidence" value="ECO:0007669"/>
    <property type="project" value="UniProtKB-KW"/>
</dbReference>
<dbReference type="SUPFAM" id="SSF48113">
    <property type="entry name" value="Heme-dependent peroxidases"/>
    <property type="match status" value="1"/>
</dbReference>
<evidence type="ECO:0000256" key="1">
    <source>
        <dbReference type="ARBA" id="ARBA00000189"/>
    </source>
</evidence>
<feature type="domain" description="Plant heme peroxidase family profile" evidence="16">
    <location>
        <begin position="9"/>
        <end position="342"/>
    </location>
</feature>
<keyword evidence="7 11" id="KW-0408">Iron</keyword>
<comment type="catalytic activity">
    <reaction evidence="1 14">
        <text>2 a phenolic donor + H2O2 = 2 a phenolic radical donor + 2 H2O</text>
        <dbReference type="Rhea" id="RHEA:56136"/>
        <dbReference type="ChEBI" id="CHEBI:15377"/>
        <dbReference type="ChEBI" id="CHEBI:16240"/>
        <dbReference type="ChEBI" id="CHEBI:139520"/>
        <dbReference type="ChEBI" id="CHEBI:139521"/>
        <dbReference type="EC" id="1.11.1.7"/>
    </reaction>
</comment>
<keyword evidence="6 14" id="KW-0560">Oxidoreductase</keyword>
<dbReference type="GO" id="GO:0140825">
    <property type="term" value="F:lactoperoxidase activity"/>
    <property type="evidence" value="ECO:0007669"/>
    <property type="project" value="UniProtKB-EC"/>
</dbReference>
<comment type="similarity">
    <text evidence="14">Belongs to the peroxidase family. Classical plant (class III) peroxidase subfamily.</text>
</comment>
<dbReference type="GO" id="GO:0020037">
    <property type="term" value="F:heme binding"/>
    <property type="evidence" value="ECO:0007669"/>
    <property type="project" value="UniProtKB-UniRule"/>
</dbReference>
<evidence type="ECO:0000256" key="11">
    <source>
        <dbReference type="PIRSR" id="PIRSR600823-3"/>
    </source>
</evidence>
<feature type="binding site" evidence="11">
    <location>
        <position position="266"/>
    </location>
    <ligand>
        <name>Ca(2+)</name>
        <dbReference type="ChEBI" id="CHEBI:29108"/>
        <label>2</label>
    </ligand>
</feature>
<feature type="binding site" evidence="10">
    <location>
        <position position="150"/>
    </location>
    <ligand>
        <name>substrate</name>
    </ligand>
</feature>
<evidence type="ECO:0000256" key="13">
    <source>
        <dbReference type="PIRSR" id="PIRSR600823-5"/>
    </source>
</evidence>
<feature type="binding site" evidence="11">
    <location>
        <position position="245"/>
    </location>
    <ligand>
        <name>Ca(2+)</name>
        <dbReference type="ChEBI" id="CHEBI:29108"/>
        <label>2</label>
    </ligand>
</feature>
<evidence type="ECO:0000256" key="10">
    <source>
        <dbReference type="PIRSR" id="PIRSR600823-2"/>
    </source>
</evidence>
<dbReference type="PROSITE" id="PS50873">
    <property type="entry name" value="PEROXIDASE_4"/>
    <property type="match status" value="1"/>
</dbReference>
<dbReference type="EMBL" id="JBAMMX010000008">
    <property type="protein sequence ID" value="KAK6934653.1"/>
    <property type="molecule type" value="Genomic_DNA"/>
</dbReference>
<evidence type="ECO:0000256" key="15">
    <source>
        <dbReference type="SAM" id="MobiDB-lite"/>
    </source>
</evidence>
<dbReference type="PANTHER" id="PTHR31235">
    <property type="entry name" value="PEROXIDASE 25-RELATED"/>
    <property type="match status" value="1"/>
</dbReference>
<keyword evidence="4 14" id="KW-0349">Heme</keyword>
<dbReference type="Proteomes" id="UP001370490">
    <property type="component" value="Unassembled WGS sequence"/>
</dbReference>
<dbReference type="Pfam" id="PF00141">
    <property type="entry name" value="peroxidase"/>
    <property type="match status" value="1"/>
</dbReference>
<organism evidence="17 18">
    <name type="scientific">Dillenia turbinata</name>
    <dbReference type="NCBI Taxonomy" id="194707"/>
    <lineage>
        <taxon>Eukaryota</taxon>
        <taxon>Viridiplantae</taxon>
        <taxon>Streptophyta</taxon>
        <taxon>Embryophyta</taxon>
        <taxon>Tracheophyta</taxon>
        <taxon>Spermatophyta</taxon>
        <taxon>Magnoliopsida</taxon>
        <taxon>eudicotyledons</taxon>
        <taxon>Gunneridae</taxon>
        <taxon>Pentapetalae</taxon>
        <taxon>Dilleniales</taxon>
        <taxon>Dilleniaceae</taxon>
        <taxon>Dillenia</taxon>
    </lineage>
</organism>
<feature type="binding site" evidence="11">
    <location>
        <position position="51"/>
    </location>
    <ligand>
        <name>Ca(2+)</name>
        <dbReference type="ChEBI" id="CHEBI:29108"/>
        <label>1</label>
    </ligand>
</feature>
<dbReference type="InterPro" id="IPR010255">
    <property type="entry name" value="Haem_peroxidase_sf"/>
</dbReference>
<feature type="binding site" evidence="11">
    <location>
        <position position="58"/>
    </location>
    <ligand>
        <name>Ca(2+)</name>
        <dbReference type="ChEBI" id="CHEBI:29108"/>
        <label>1</label>
    </ligand>
</feature>
<comment type="subcellular location">
    <subcellularLocation>
        <location evidence="14">Secreted</location>
    </subcellularLocation>
</comment>
<dbReference type="InterPro" id="IPR033905">
    <property type="entry name" value="Secretory_peroxidase"/>
</dbReference>
<evidence type="ECO:0000259" key="16">
    <source>
        <dbReference type="PROSITE" id="PS50873"/>
    </source>
</evidence>
<dbReference type="InterPro" id="IPR002016">
    <property type="entry name" value="Haem_peroxidase"/>
</dbReference>
<evidence type="ECO:0000313" key="17">
    <source>
        <dbReference type="EMBL" id="KAK6934653.1"/>
    </source>
</evidence>
<evidence type="ECO:0000256" key="4">
    <source>
        <dbReference type="ARBA" id="ARBA00022617"/>
    </source>
</evidence>
<feature type="disulfide bond" evidence="13">
    <location>
        <begin position="52"/>
        <end position="57"/>
    </location>
</feature>
<feature type="site" description="Transition state stabilizer" evidence="12">
    <location>
        <position position="46"/>
    </location>
</feature>
<dbReference type="EC" id="1.11.1.7" evidence="2 14"/>
<proteinExistence type="inferred from homology"/>
<dbReference type="GO" id="GO:0006979">
    <property type="term" value="P:response to oxidative stress"/>
    <property type="evidence" value="ECO:0007669"/>
    <property type="project" value="UniProtKB-UniRule"/>
</dbReference>
<keyword evidence="5 11" id="KW-0479">Metal-binding</keyword>
<sequence length="344" mass="38183">MIFRRPLLPLQYEFYRQTYPTTEKIVWTLMPEIVSDHTDIPPALLRPFFHDCFIRACDGSVLLNYTSNPNSTAERNAIPNRTLRGFEYIDQIKEAVEKNCPGPGIVSCSDILAMATRDGIVLIGGPYYPVLTGRRDSITSYFNEATNHIPRPTDSVTQFLQAFGLRGFNTREAVALLACMCLIGGGHNIGRMGCGVIRARFNFSGTGKPDPSIPADLLNEMRRRCPDEDDGRSISVSPSPAPTSDSTTVLRITQRNGFMPNGENFDSHFSKNLLRGRGLIFSDQQLTQSPITVRIVGAYASDEGGSEAFRRDFAKPMVKLSNLNVVTGDDEGEIRLSCFMPRNT</sequence>
<dbReference type="AlphaFoldDB" id="A0AAN8ZHX7"/>
<accession>A0AAN8ZHX7</accession>
<evidence type="ECO:0000256" key="5">
    <source>
        <dbReference type="ARBA" id="ARBA00022723"/>
    </source>
</evidence>
<dbReference type="Gene3D" id="1.10.520.10">
    <property type="match status" value="1"/>
</dbReference>
<feature type="compositionally biased region" description="Low complexity" evidence="15">
    <location>
        <begin position="235"/>
        <end position="246"/>
    </location>
</feature>
<evidence type="ECO:0000313" key="18">
    <source>
        <dbReference type="Proteomes" id="UP001370490"/>
    </source>
</evidence>
<feature type="binding site" evidence="11">
    <location>
        <position position="248"/>
    </location>
    <ligand>
        <name>Ca(2+)</name>
        <dbReference type="ChEBI" id="CHEBI:29108"/>
        <label>2</label>
    </ligand>
</feature>
<keyword evidence="3 14" id="KW-0575">Peroxidase</keyword>
<dbReference type="GO" id="GO:0046872">
    <property type="term" value="F:metal ion binding"/>
    <property type="evidence" value="ECO:0007669"/>
    <property type="project" value="UniProtKB-UniRule"/>
</dbReference>
<keyword evidence="18" id="KW-1185">Reference proteome</keyword>
<name>A0AAN8ZHX7_9MAGN</name>
<feature type="binding site" evidence="11">
    <location>
        <position position="60"/>
    </location>
    <ligand>
        <name>Ca(2+)</name>
        <dbReference type="ChEBI" id="CHEBI:29108"/>
        <label>1</label>
    </ligand>
</feature>
<evidence type="ECO:0000256" key="9">
    <source>
        <dbReference type="PIRSR" id="PIRSR600823-1"/>
    </source>
</evidence>
<comment type="function">
    <text evidence="14">Removal of H(2)O(2), oxidation of toxic reductants, biosynthesis and degradation of lignin, suberization, auxin catabolism, response to environmental stresses such as wounding, pathogen attack and oxidative stress.</text>
</comment>
<evidence type="ECO:0000256" key="3">
    <source>
        <dbReference type="ARBA" id="ARBA00022559"/>
    </source>
</evidence>
<dbReference type="GO" id="GO:0005576">
    <property type="term" value="C:extracellular region"/>
    <property type="evidence" value="ECO:0007669"/>
    <property type="project" value="UniProtKB-SubCell"/>
</dbReference>
<evidence type="ECO:0000256" key="12">
    <source>
        <dbReference type="PIRSR" id="PIRSR600823-4"/>
    </source>
</evidence>
<dbReference type="PRINTS" id="PR00461">
    <property type="entry name" value="PLPEROXIDASE"/>
</dbReference>
<feature type="disulfide bond" evidence="13">
    <location>
        <begin position="194"/>
        <end position="225"/>
    </location>
</feature>
<evidence type="ECO:0000256" key="8">
    <source>
        <dbReference type="ARBA" id="ARBA00023157"/>
    </source>
</evidence>
<feature type="active site" description="Proton acceptor" evidence="9">
    <location>
        <position position="50"/>
    </location>
</feature>
<comment type="cofactor">
    <cofactor evidence="11 14">
        <name>heme b</name>
        <dbReference type="ChEBI" id="CHEBI:60344"/>
    </cofactor>
    <text evidence="11 14">Binds 1 heme b (iron(II)-protoporphyrin IX) group per subunit.</text>
</comment>
<comment type="caution">
    <text evidence="17">The sequence shown here is derived from an EMBL/GenBank/DDBJ whole genome shotgun (WGS) entry which is preliminary data.</text>
</comment>
<keyword evidence="14" id="KW-0964">Secreted</keyword>
<gene>
    <name evidence="17" type="ORF">RJ641_034808</name>
</gene>
<keyword evidence="8 13" id="KW-1015">Disulfide bond</keyword>